<evidence type="ECO:0000313" key="3">
    <source>
        <dbReference type="Proteomes" id="UP000071561"/>
    </source>
</evidence>
<feature type="compositionally biased region" description="Polar residues" evidence="1">
    <location>
        <begin position="40"/>
        <end position="60"/>
    </location>
</feature>
<dbReference type="InterPro" id="IPR058238">
    <property type="entry name" value="Lant_leader_dom"/>
</dbReference>
<accession>A0A127VC52</accession>
<evidence type="ECO:0000256" key="1">
    <source>
        <dbReference type="SAM" id="MobiDB-lite"/>
    </source>
</evidence>
<sequence>MKKKGKNTDKSLSFEKTVIVSLGKKEMMKIRGGGKGANRIINTNDGDSGRTTCDTVQTTG</sequence>
<dbReference type="EMBL" id="CP014504">
    <property type="protein sequence ID" value="AMP98875.1"/>
    <property type="molecule type" value="Genomic_DNA"/>
</dbReference>
<dbReference type="RefSeq" id="WP_068399898.1">
    <property type="nucleotide sequence ID" value="NZ_CP014504.1"/>
</dbReference>
<keyword evidence="3" id="KW-1185">Reference proteome</keyword>
<feature type="region of interest" description="Disordered" evidence="1">
    <location>
        <begin position="33"/>
        <end position="60"/>
    </location>
</feature>
<dbReference type="PATRIC" id="fig|188932.3.peg.2059"/>
<dbReference type="KEGG" id="pcm:AY601_1969"/>
<reference evidence="2 3" key="1">
    <citation type="submission" date="2016-03" db="EMBL/GenBank/DDBJ databases">
        <title>Complete genome sequence of Pedobacter cryoconitis PAMC 27485.</title>
        <authorList>
            <person name="Lee J."/>
            <person name="Kim O.-S."/>
        </authorList>
    </citation>
    <scope>NUCLEOTIDE SEQUENCE [LARGE SCALE GENOMIC DNA]</scope>
    <source>
        <strain evidence="2 3">PAMC 27485</strain>
    </source>
</reference>
<dbReference type="Proteomes" id="UP000071561">
    <property type="component" value="Chromosome"/>
</dbReference>
<protein>
    <submittedName>
        <fullName evidence="2">Uncharacterized protein</fullName>
    </submittedName>
</protein>
<name>A0A127VC52_9SPHI</name>
<dbReference type="NCBIfam" id="NF038153">
    <property type="entry name" value="lant_leader_L1a"/>
    <property type="match status" value="1"/>
</dbReference>
<proteinExistence type="predicted"/>
<organism evidence="2 3">
    <name type="scientific">Pedobacter cryoconitis</name>
    <dbReference type="NCBI Taxonomy" id="188932"/>
    <lineage>
        <taxon>Bacteria</taxon>
        <taxon>Pseudomonadati</taxon>
        <taxon>Bacteroidota</taxon>
        <taxon>Sphingobacteriia</taxon>
        <taxon>Sphingobacteriales</taxon>
        <taxon>Sphingobacteriaceae</taxon>
        <taxon>Pedobacter</taxon>
    </lineage>
</organism>
<dbReference type="AlphaFoldDB" id="A0A127VC52"/>
<gene>
    <name evidence="2" type="ORF">AY601_1969</name>
</gene>
<evidence type="ECO:0000313" key="2">
    <source>
        <dbReference type="EMBL" id="AMP98875.1"/>
    </source>
</evidence>